<feature type="compositionally biased region" description="Basic residues" evidence="4">
    <location>
        <begin position="458"/>
        <end position="471"/>
    </location>
</feature>
<dbReference type="EMBL" id="JBBWWQ010000017">
    <property type="protein sequence ID" value="KAK8923637.1"/>
    <property type="molecule type" value="Genomic_DNA"/>
</dbReference>
<feature type="region of interest" description="Disordered" evidence="4">
    <location>
        <begin position="28"/>
        <end position="62"/>
    </location>
</feature>
<feature type="region of interest" description="Disordered" evidence="4">
    <location>
        <begin position="103"/>
        <end position="133"/>
    </location>
</feature>
<organism evidence="7 8">
    <name type="scientific">Platanthera zijinensis</name>
    <dbReference type="NCBI Taxonomy" id="2320716"/>
    <lineage>
        <taxon>Eukaryota</taxon>
        <taxon>Viridiplantae</taxon>
        <taxon>Streptophyta</taxon>
        <taxon>Embryophyta</taxon>
        <taxon>Tracheophyta</taxon>
        <taxon>Spermatophyta</taxon>
        <taxon>Magnoliopsida</taxon>
        <taxon>Liliopsida</taxon>
        <taxon>Asparagales</taxon>
        <taxon>Orchidaceae</taxon>
        <taxon>Orchidoideae</taxon>
        <taxon>Orchideae</taxon>
        <taxon>Orchidinae</taxon>
        <taxon>Platanthera</taxon>
    </lineage>
</organism>
<dbReference type="PANTHER" id="PTHR42648:SF32">
    <property type="entry name" value="RIBONUCLEASE H-LIKE DOMAIN, GAG-PRE-INTEGRASE DOMAIN PROTEIN-RELATED"/>
    <property type="match status" value="1"/>
</dbReference>
<dbReference type="SUPFAM" id="SSF53098">
    <property type="entry name" value="Ribonuclease H-like"/>
    <property type="match status" value="1"/>
</dbReference>
<feature type="domain" description="Integrase catalytic" evidence="6">
    <location>
        <begin position="579"/>
        <end position="789"/>
    </location>
</feature>
<proteinExistence type="predicted"/>
<dbReference type="PROSITE" id="PS50158">
    <property type="entry name" value="ZF_CCHC"/>
    <property type="match status" value="1"/>
</dbReference>
<dbReference type="InterPro" id="IPR043502">
    <property type="entry name" value="DNA/RNA_pol_sf"/>
</dbReference>
<dbReference type="GO" id="GO:0008270">
    <property type="term" value="F:zinc ion binding"/>
    <property type="evidence" value="ECO:0007669"/>
    <property type="project" value="UniProtKB-KW"/>
</dbReference>
<feature type="compositionally biased region" description="Basic and acidic residues" evidence="4">
    <location>
        <begin position="28"/>
        <end position="37"/>
    </location>
</feature>
<dbReference type="GO" id="GO:0015074">
    <property type="term" value="P:DNA integration"/>
    <property type="evidence" value="ECO:0007669"/>
    <property type="project" value="InterPro"/>
</dbReference>
<dbReference type="InterPro" id="IPR001584">
    <property type="entry name" value="Integrase_cat-core"/>
</dbReference>
<dbReference type="Gene3D" id="4.10.60.10">
    <property type="entry name" value="Zinc finger, CCHC-type"/>
    <property type="match status" value="1"/>
</dbReference>
<keyword evidence="3" id="KW-0862">Zinc</keyword>
<evidence type="ECO:0000259" key="5">
    <source>
        <dbReference type="PROSITE" id="PS50158"/>
    </source>
</evidence>
<feature type="region of interest" description="Disordered" evidence="4">
    <location>
        <begin position="375"/>
        <end position="426"/>
    </location>
</feature>
<dbReference type="InterPro" id="IPR036875">
    <property type="entry name" value="Znf_CCHC_sf"/>
</dbReference>
<dbReference type="Gene3D" id="3.30.420.10">
    <property type="entry name" value="Ribonuclease H-like superfamily/Ribonuclease H"/>
    <property type="match status" value="1"/>
</dbReference>
<gene>
    <name evidence="7" type="ORF">KSP39_PZI019220</name>
</gene>
<comment type="caution">
    <text evidence="7">The sequence shown here is derived from an EMBL/GenBank/DDBJ whole genome shotgun (WGS) entry which is preliminary data.</text>
</comment>
<evidence type="ECO:0000256" key="4">
    <source>
        <dbReference type="SAM" id="MobiDB-lite"/>
    </source>
</evidence>
<dbReference type="PANTHER" id="PTHR42648">
    <property type="entry name" value="TRANSPOSASE, PUTATIVE-RELATED"/>
    <property type="match status" value="1"/>
</dbReference>
<feature type="compositionally biased region" description="Basic and acidic residues" evidence="4">
    <location>
        <begin position="495"/>
        <end position="506"/>
    </location>
</feature>
<dbReference type="InterPro" id="IPR001878">
    <property type="entry name" value="Znf_CCHC"/>
</dbReference>
<dbReference type="InterPro" id="IPR036397">
    <property type="entry name" value="RNaseH_sf"/>
</dbReference>
<evidence type="ECO:0000256" key="1">
    <source>
        <dbReference type="ARBA" id="ARBA00022723"/>
    </source>
</evidence>
<dbReference type="SUPFAM" id="SSF57756">
    <property type="entry name" value="Retrovirus zinc finger-like domains"/>
    <property type="match status" value="1"/>
</dbReference>
<name>A0AAP0B1A2_9ASPA</name>
<feature type="compositionally biased region" description="Polar residues" evidence="4">
    <location>
        <begin position="579"/>
        <end position="589"/>
    </location>
</feature>
<evidence type="ECO:0000313" key="8">
    <source>
        <dbReference type="Proteomes" id="UP001418222"/>
    </source>
</evidence>
<feature type="region of interest" description="Disordered" evidence="4">
    <location>
        <begin position="495"/>
        <end position="532"/>
    </location>
</feature>
<dbReference type="GO" id="GO:0003676">
    <property type="term" value="F:nucleic acid binding"/>
    <property type="evidence" value="ECO:0007669"/>
    <property type="project" value="InterPro"/>
</dbReference>
<dbReference type="InterPro" id="IPR012337">
    <property type="entry name" value="RNaseH-like_sf"/>
</dbReference>
<feature type="region of interest" description="Disordered" evidence="4">
    <location>
        <begin position="441"/>
        <end position="472"/>
    </location>
</feature>
<evidence type="ECO:0008006" key="9">
    <source>
        <dbReference type="Google" id="ProtNLM"/>
    </source>
</evidence>
<feature type="compositionally biased region" description="Polar residues" evidence="4">
    <location>
        <begin position="52"/>
        <end position="62"/>
    </location>
</feature>
<dbReference type="GO" id="GO:0016787">
    <property type="term" value="F:hydrolase activity"/>
    <property type="evidence" value="ECO:0007669"/>
    <property type="project" value="UniProtKB-KW"/>
</dbReference>
<evidence type="ECO:0000256" key="3">
    <source>
        <dbReference type="PROSITE-ProRule" id="PRU00047"/>
    </source>
</evidence>
<evidence type="ECO:0000259" key="6">
    <source>
        <dbReference type="PROSITE" id="PS50994"/>
    </source>
</evidence>
<accession>A0AAP0B1A2</accession>
<dbReference type="SUPFAM" id="SSF56672">
    <property type="entry name" value="DNA/RNA polymerases"/>
    <property type="match status" value="1"/>
</dbReference>
<sequence>MRIMPQRESRVEVHRELSPELAHVVTRKEIRKKHEDQAQSFTWHGRRPGNENRGSSPTAQSLSVNFDRYDDLRAHRTATLSLTQDYDTVCRLTPHVISHQCGTKGASGMNNEDQAQPSTWHGRSPGNEHREPSPTIHLRLFSSLPKQCWIERDPAILKTRRKLSQVSLVQIQEALKKAKIQLISSIRFFKKLIKNSLEGPFIPMKVSVLDANIQTPKSYSEMTKDEIILTTLDKRAQNIIVSAIDDAIFQNLIHCKTSKEMWDTLIVYMEDSEEVRQDRKSMLNQEYEIFRQGKSDSITECYKKFYRIVNELMSYGRVFSTYELNDKFLRSLTKDWDTKICAIREVAKLAVISPPTLFGKLLSYEMQLMARKEEEMNSKGEHRERSVAFKAEATRKNRRISPSPPKEVAEVNSENSDNKNSESSDSDADFAAFTRFLKKKQWKSRPSTSQPVDDYYQKRKSSRKERSKTKPGKATTSKIVCYCCNRPGHVVAECPEKRKESTDKKKAQQKSKKEKSFVAKKEKSLTDQSSSESEYEAEAYIGLYVANEEDEFMQLLNSIHDQEDQECMGLMAESEDNQCQDQPGPSKVQNDSSTSDISTGTKSDSSTSSNVNGSESEGDIHQLMDEYRVLLEALKKSKNLTKTQAQEIADLKLVVSDLKKVLDQKLNENELNSTVVKIRSDHGTEFQSESMTKLCEDFGIFQEFSSPRTPQQNGIAERKNRTLIEAGRTLLSDTSLPEYFWAEAAYRVYNLTTQVVEESVHVVFDETRLINSELPCRSNNPTGISKRMDKFSIAKASNADEVLENEGYYPGGVQDSIEADDNQEVQHNEGAGDVQPEGNLPPATRHLKDHPANQIIGDPRQGVQIRSKNLSTVLHSSFLSQLEPNKFEEAIQDQHWIMSMQEELNQFRRCKVWELVPKPRDHNIIGTKWIFRNKLDESGVIVKNKARLVAKGYKQEEGIDFDQTFAPVARLEAIRMFLSYAVYQGFKVYQMDVKSAFLNGDLKEEVYIEQPSGFVDSLKPGYVYRLSKALYGLKQAPRAWYETLSTFLIENKFSRGKIEKTLFLRESKGKIILVQIYVDDIIFGSTENNLCKKFAKLMQGKFEMSSMGELKFFLGLQVRQTEDGLSIMEYIMKILQLWQ</sequence>
<evidence type="ECO:0000256" key="2">
    <source>
        <dbReference type="ARBA" id="ARBA00022801"/>
    </source>
</evidence>
<dbReference type="AlphaFoldDB" id="A0AAP0B1A2"/>
<dbReference type="PROSITE" id="PS50994">
    <property type="entry name" value="INTEGRASE"/>
    <property type="match status" value="1"/>
</dbReference>
<dbReference type="InterPro" id="IPR039537">
    <property type="entry name" value="Retrotran_Ty1/copia-like"/>
</dbReference>
<keyword evidence="1" id="KW-0479">Metal-binding</keyword>
<reference evidence="7 8" key="1">
    <citation type="journal article" date="2022" name="Nat. Plants">
        <title>Genomes of leafy and leafless Platanthera orchids illuminate the evolution of mycoheterotrophy.</title>
        <authorList>
            <person name="Li M.H."/>
            <person name="Liu K.W."/>
            <person name="Li Z."/>
            <person name="Lu H.C."/>
            <person name="Ye Q.L."/>
            <person name="Zhang D."/>
            <person name="Wang J.Y."/>
            <person name="Li Y.F."/>
            <person name="Zhong Z.M."/>
            <person name="Liu X."/>
            <person name="Yu X."/>
            <person name="Liu D.K."/>
            <person name="Tu X.D."/>
            <person name="Liu B."/>
            <person name="Hao Y."/>
            <person name="Liao X.Y."/>
            <person name="Jiang Y.T."/>
            <person name="Sun W.H."/>
            <person name="Chen J."/>
            <person name="Chen Y.Q."/>
            <person name="Ai Y."/>
            <person name="Zhai J.W."/>
            <person name="Wu S.S."/>
            <person name="Zhou Z."/>
            <person name="Hsiao Y.Y."/>
            <person name="Wu W.L."/>
            <person name="Chen Y.Y."/>
            <person name="Lin Y.F."/>
            <person name="Hsu J.L."/>
            <person name="Li C.Y."/>
            <person name="Wang Z.W."/>
            <person name="Zhao X."/>
            <person name="Zhong W.Y."/>
            <person name="Ma X.K."/>
            <person name="Ma L."/>
            <person name="Huang J."/>
            <person name="Chen G.Z."/>
            <person name="Huang M.Z."/>
            <person name="Huang L."/>
            <person name="Peng D.H."/>
            <person name="Luo Y.B."/>
            <person name="Zou S.Q."/>
            <person name="Chen S.P."/>
            <person name="Lan S."/>
            <person name="Tsai W.C."/>
            <person name="Van de Peer Y."/>
            <person name="Liu Z.J."/>
        </authorList>
    </citation>
    <scope>NUCLEOTIDE SEQUENCE [LARGE SCALE GENOMIC DNA]</scope>
    <source>
        <strain evidence="7">Lor287</strain>
    </source>
</reference>
<keyword evidence="8" id="KW-1185">Reference proteome</keyword>
<keyword evidence="2" id="KW-0378">Hydrolase</keyword>
<feature type="compositionally biased region" description="Basic and acidic residues" evidence="4">
    <location>
        <begin position="375"/>
        <end position="395"/>
    </location>
</feature>
<protein>
    <recommendedName>
        <fullName evidence="9">Gag-pol polyprotein</fullName>
    </recommendedName>
</protein>
<dbReference type="InterPro" id="IPR013103">
    <property type="entry name" value="RVT_2"/>
</dbReference>
<feature type="domain" description="CCHC-type" evidence="5">
    <location>
        <begin position="481"/>
        <end position="496"/>
    </location>
</feature>
<feature type="compositionally biased region" description="Low complexity" evidence="4">
    <location>
        <begin position="590"/>
        <end position="615"/>
    </location>
</feature>
<dbReference type="Pfam" id="PF14223">
    <property type="entry name" value="Retrotran_gag_2"/>
    <property type="match status" value="1"/>
</dbReference>
<feature type="region of interest" description="Disordered" evidence="4">
    <location>
        <begin position="828"/>
        <end position="857"/>
    </location>
</feature>
<feature type="compositionally biased region" description="Polar residues" evidence="4">
    <location>
        <begin position="108"/>
        <end position="121"/>
    </location>
</feature>
<dbReference type="Pfam" id="PF07727">
    <property type="entry name" value="RVT_2"/>
    <property type="match status" value="1"/>
</dbReference>
<evidence type="ECO:0000313" key="7">
    <source>
        <dbReference type="EMBL" id="KAK8923637.1"/>
    </source>
</evidence>
<dbReference type="Proteomes" id="UP001418222">
    <property type="component" value="Unassembled WGS sequence"/>
</dbReference>
<keyword evidence="3" id="KW-0863">Zinc-finger</keyword>
<feature type="compositionally biased region" description="Basic and acidic residues" evidence="4">
    <location>
        <begin position="514"/>
        <end position="525"/>
    </location>
</feature>
<feature type="region of interest" description="Disordered" evidence="4">
    <location>
        <begin position="574"/>
        <end position="620"/>
    </location>
</feature>